<sequence length="456" mass="49912">MNEQQFDIQARKQLVPVANEVPDWISKKMDDTLSELKRNRKQGLRRKIVYGAAAACIVFGGIGGAALVNPPFAEALRNIPLVDSILKLAGDSGIRQGDELGLATQVNVSAEDQGVRITVKEMLYDGARLSLGYRIEGDSAYLPITPHWYIDGIQVNGGTSQRIGKAEDGAQIGVISFTPSKALPARALLELRFGSVLDRNKHTEGKLVTLPGHWSLQLPRIQSNVKPWTKRIAGAASEWNGQKITVSKVVSTPAVTRIEFETIGPNEPLVDVAHPNTSKGYQVLDDSGMYLEVFGVGGSSGPHKAGDQTVAVKRYIEMAPLQRIPDHLILRPYSRTFDYANARTTTELWNPEGPPITLSQGAVGDVTIIKIEFTAEKTLLHFRVHGNDPYQQAEGLWLENASGQKWTGDVVFSDAESMLFIKELPAIDSSQDVRVAAVEVPNPEITRQLEVVIPLK</sequence>
<dbReference type="Gene3D" id="2.60.40.1630">
    <property type="entry name" value="bacillus anthracis domain"/>
    <property type="match status" value="1"/>
</dbReference>
<feature type="domain" description="DUF4179" evidence="2">
    <location>
        <begin position="45"/>
        <end position="136"/>
    </location>
</feature>
<keyword evidence="1" id="KW-0472">Membrane</keyword>
<feature type="transmembrane region" description="Helical" evidence="1">
    <location>
        <begin position="48"/>
        <end position="68"/>
    </location>
</feature>
<dbReference type="InterPro" id="IPR040680">
    <property type="entry name" value="DUF5643"/>
</dbReference>
<keyword evidence="1" id="KW-0812">Transmembrane</keyword>
<dbReference type="Pfam" id="PF13786">
    <property type="entry name" value="DUF4179"/>
    <property type="match status" value="1"/>
</dbReference>
<dbReference type="EMBL" id="JACXJA010000015">
    <property type="protein sequence ID" value="MBD2862919.1"/>
    <property type="molecule type" value="Genomic_DNA"/>
</dbReference>
<dbReference type="RefSeq" id="WP_190928241.1">
    <property type="nucleotide sequence ID" value="NZ_JACXJA010000015.1"/>
</dbReference>
<keyword evidence="5" id="KW-1185">Reference proteome</keyword>
<dbReference type="Proteomes" id="UP000639396">
    <property type="component" value="Unassembled WGS sequence"/>
</dbReference>
<evidence type="ECO:0000259" key="3">
    <source>
        <dbReference type="Pfam" id="PF18705"/>
    </source>
</evidence>
<evidence type="ECO:0000259" key="2">
    <source>
        <dbReference type="Pfam" id="PF13786"/>
    </source>
</evidence>
<dbReference type="Pfam" id="PF18705">
    <property type="entry name" value="DUF5643"/>
    <property type="match status" value="1"/>
</dbReference>
<gene>
    <name evidence="4" type="ORF">IDH45_13085</name>
</gene>
<name>A0A927C7P7_9BACL</name>
<organism evidence="4 5">
    <name type="scientific">Paenibacillus oceani</name>
    <dbReference type="NCBI Taxonomy" id="2772510"/>
    <lineage>
        <taxon>Bacteria</taxon>
        <taxon>Bacillati</taxon>
        <taxon>Bacillota</taxon>
        <taxon>Bacilli</taxon>
        <taxon>Bacillales</taxon>
        <taxon>Paenibacillaceae</taxon>
        <taxon>Paenibacillus</taxon>
    </lineage>
</organism>
<evidence type="ECO:0000313" key="4">
    <source>
        <dbReference type="EMBL" id="MBD2862919.1"/>
    </source>
</evidence>
<accession>A0A927C7P7</accession>
<protein>
    <submittedName>
        <fullName evidence="4">DUF4179 domain-containing protein</fullName>
    </submittedName>
</protein>
<dbReference type="InterPro" id="IPR025436">
    <property type="entry name" value="DUF4179"/>
</dbReference>
<evidence type="ECO:0000256" key="1">
    <source>
        <dbReference type="SAM" id="Phobius"/>
    </source>
</evidence>
<evidence type="ECO:0000313" key="5">
    <source>
        <dbReference type="Proteomes" id="UP000639396"/>
    </source>
</evidence>
<keyword evidence="1" id="KW-1133">Transmembrane helix</keyword>
<reference evidence="4" key="1">
    <citation type="submission" date="2020-09" db="EMBL/GenBank/DDBJ databases">
        <title>A novel bacterium of genus Paenibacillus, isolated from South China Sea.</title>
        <authorList>
            <person name="Huang H."/>
            <person name="Mo K."/>
            <person name="Hu Y."/>
        </authorList>
    </citation>
    <scope>NUCLEOTIDE SEQUENCE</scope>
    <source>
        <strain evidence="4">IB182363</strain>
    </source>
</reference>
<comment type="caution">
    <text evidence="4">The sequence shown here is derived from an EMBL/GenBank/DDBJ whole genome shotgun (WGS) entry which is preliminary data.</text>
</comment>
<feature type="domain" description="DUF5643" evidence="3">
    <location>
        <begin position="238"/>
        <end position="341"/>
    </location>
</feature>
<proteinExistence type="predicted"/>
<dbReference type="AlphaFoldDB" id="A0A927C7P7"/>